<dbReference type="VEuPathDB" id="TriTrypDB:ECC02_001692"/>
<reference evidence="5 6" key="1">
    <citation type="journal article" date="2019" name="Genome Biol. Evol.">
        <title>Nanopore Sequencing Significantly Improves Genome Assembly of the Protozoan Parasite Trypanosoma cruzi.</title>
        <authorList>
            <person name="Diaz-Viraque F."/>
            <person name="Pita S."/>
            <person name="Greif G."/>
            <person name="de Souza R.C.M."/>
            <person name="Iraola G."/>
            <person name="Robello C."/>
        </authorList>
    </citation>
    <scope>NUCLEOTIDE SEQUENCE [LARGE SCALE GENOMIC DNA]</scope>
    <source>
        <strain evidence="5 6">Berenice</strain>
    </source>
</reference>
<evidence type="ECO:0000313" key="6">
    <source>
        <dbReference type="Proteomes" id="UP000583944"/>
    </source>
</evidence>
<sequence>MWVYIYIYIYCVGPGCIREGYVNMRDVSALRLRFSLSVFFFFFFLPFGAFLPWISPKPPHTDTPTRERKRSGTMFLFCGLRLRNRKCDGVPNVGKLLYGKRKNAIHTTSKAKPSVVGLLMQVPESELRQAAWRAANVKELNKSTLSEVLKKYRAVNRLDRSEVVVAVADEFSLGLTSSHYCTLMAHANDNKDYQTALRYWNRACSEKKANEKVHGALLATYRGASRWKDAVQHYNAMLEDKITLDPYALHTVMNACRRANACDVAITTFSKAVRSGASPNSAVYLELLRCMQQLRKPNQWKMSLEVLCSIEGKVDLTAGHFNATMATMGGALWTKGVELFQTMKTKNVQPSKETLSTLTLLNPNNLPHAVQCVAEAHTLGMPITDAMYRAVLANLFRLKLDHEAVRFAEREFGKCNEDPGNPVNASLSLSLAIIDGLLAHNRPQEALLFFSTFETRLGNVVGSATRGLGTIGLRSQRWIVQGRVAVVDHNVLLDPRCESLFSHYDSILVPFSSIRLLVRRVRELFGTLKGRYTKQRLKRLQELTADQSIPVRVLPMAHQLIAHTYIVDGPITSESVECLRETAREKKDEDEQLREEQRRLTESVFIRKRDALFSDDGFAARVCGSNLNEGADVAVVVKPGETPVVSGSGPVVLNSPDRMSAPERVLAVAVMLKSLNPDSNVHVVSPNPVQLQVVEKWNQMHPAILLTMVRYPEEVTLKAPAEEQQQQQPSFDRSKEEVPVTKKASCDRVLWHERRPLFFPS</sequence>
<dbReference type="PANTHER" id="PTHR47447:SF17">
    <property type="entry name" value="OS12G0638900 PROTEIN"/>
    <property type="match status" value="1"/>
</dbReference>
<dbReference type="AlphaFoldDB" id="A0A7J6YEM1"/>
<feature type="region of interest" description="Disordered" evidence="3">
    <location>
        <begin position="720"/>
        <end position="745"/>
    </location>
</feature>
<keyword evidence="1" id="KW-0677">Repeat</keyword>
<name>A0A7J6YEM1_TRYCR</name>
<accession>A0A7J6YEM1</accession>
<dbReference type="EMBL" id="JABDHM010000008">
    <property type="protein sequence ID" value="KAF5225147.1"/>
    <property type="molecule type" value="Genomic_DNA"/>
</dbReference>
<feature type="coiled-coil region" evidence="2">
    <location>
        <begin position="576"/>
        <end position="603"/>
    </location>
</feature>
<keyword evidence="4" id="KW-1133">Transmembrane helix</keyword>
<dbReference type="Proteomes" id="UP000583944">
    <property type="component" value="Unassembled WGS sequence"/>
</dbReference>
<feature type="compositionally biased region" description="Basic and acidic residues" evidence="3">
    <location>
        <begin position="732"/>
        <end position="745"/>
    </location>
</feature>
<keyword evidence="2" id="KW-0175">Coiled coil</keyword>
<feature type="transmembrane region" description="Helical" evidence="4">
    <location>
        <begin position="34"/>
        <end position="54"/>
    </location>
</feature>
<organism evidence="5 6">
    <name type="scientific">Trypanosoma cruzi</name>
    <dbReference type="NCBI Taxonomy" id="5693"/>
    <lineage>
        <taxon>Eukaryota</taxon>
        <taxon>Discoba</taxon>
        <taxon>Euglenozoa</taxon>
        <taxon>Kinetoplastea</taxon>
        <taxon>Metakinetoplastina</taxon>
        <taxon>Trypanosomatida</taxon>
        <taxon>Trypanosomatidae</taxon>
        <taxon>Trypanosoma</taxon>
        <taxon>Schizotrypanum</taxon>
    </lineage>
</organism>
<evidence type="ECO:0000313" key="5">
    <source>
        <dbReference type="EMBL" id="KAF5225147.1"/>
    </source>
</evidence>
<evidence type="ECO:0000256" key="4">
    <source>
        <dbReference type="SAM" id="Phobius"/>
    </source>
</evidence>
<dbReference type="SUPFAM" id="SSF48452">
    <property type="entry name" value="TPR-like"/>
    <property type="match status" value="1"/>
</dbReference>
<evidence type="ECO:0000256" key="3">
    <source>
        <dbReference type="SAM" id="MobiDB-lite"/>
    </source>
</evidence>
<evidence type="ECO:0000256" key="1">
    <source>
        <dbReference type="ARBA" id="ARBA00022737"/>
    </source>
</evidence>
<keyword evidence="4" id="KW-0812">Transmembrane</keyword>
<protein>
    <submittedName>
        <fullName evidence="5">Uncharacterized protein</fullName>
    </submittedName>
</protein>
<dbReference type="PANTHER" id="PTHR47447">
    <property type="entry name" value="OS03G0856100 PROTEIN"/>
    <property type="match status" value="1"/>
</dbReference>
<dbReference type="InterPro" id="IPR011990">
    <property type="entry name" value="TPR-like_helical_dom_sf"/>
</dbReference>
<comment type="caution">
    <text evidence="5">The sequence shown here is derived from an EMBL/GenBank/DDBJ whole genome shotgun (WGS) entry which is preliminary data.</text>
</comment>
<evidence type="ECO:0000256" key="2">
    <source>
        <dbReference type="SAM" id="Coils"/>
    </source>
</evidence>
<proteinExistence type="predicted"/>
<keyword evidence="4" id="KW-0472">Membrane</keyword>
<dbReference type="VEuPathDB" id="TriTrypDB:BCY84_15195"/>
<dbReference type="Gene3D" id="1.25.40.10">
    <property type="entry name" value="Tetratricopeptide repeat domain"/>
    <property type="match status" value="1"/>
</dbReference>
<gene>
    <name evidence="5" type="ORF">ECC02_001692</name>
</gene>